<evidence type="ECO:0000313" key="3">
    <source>
        <dbReference type="Proteomes" id="UP000076603"/>
    </source>
</evidence>
<dbReference type="STRING" id="1121326.CLMAG_12950"/>
<reference evidence="2 3" key="1">
    <citation type="submission" date="2016-04" db="EMBL/GenBank/DDBJ databases">
        <title>Genome sequence of Clostridium magnum DSM 2767.</title>
        <authorList>
            <person name="Poehlein A."/>
            <person name="Uhlig R."/>
            <person name="Fischer R."/>
            <person name="Bahl H."/>
            <person name="Daniel R."/>
        </authorList>
    </citation>
    <scope>NUCLEOTIDE SEQUENCE [LARGE SCALE GENOMIC DNA]</scope>
    <source>
        <strain evidence="2 3">DSM 2767</strain>
    </source>
</reference>
<keyword evidence="3" id="KW-1185">Reference proteome</keyword>
<gene>
    <name evidence="2" type="primary">ytfJ</name>
    <name evidence="2" type="ORF">CLMAG_12950</name>
</gene>
<dbReference type="EMBL" id="LWAE01000001">
    <property type="protein sequence ID" value="KZL94242.1"/>
    <property type="molecule type" value="Genomic_DNA"/>
</dbReference>
<dbReference type="PANTHER" id="PTHR39162">
    <property type="entry name" value="GLL3345 PROTEIN"/>
    <property type="match status" value="1"/>
</dbReference>
<proteinExistence type="predicted"/>
<dbReference type="PIRSF" id="PIRSF021377">
    <property type="entry name" value="YtfJ"/>
    <property type="match status" value="1"/>
</dbReference>
<accession>A0A161YT23</accession>
<dbReference type="NCBIfam" id="TIGR02874">
    <property type="entry name" value="spore_ytfJ"/>
    <property type="match status" value="1"/>
</dbReference>
<dbReference type="InterPro" id="IPR014229">
    <property type="entry name" value="Spore_YtfJ"/>
</dbReference>
<dbReference type="Pfam" id="PF09579">
    <property type="entry name" value="Spore_YtfJ"/>
    <property type="match status" value="1"/>
</dbReference>
<organism evidence="2 3">
    <name type="scientific">Clostridium magnum DSM 2767</name>
    <dbReference type="NCBI Taxonomy" id="1121326"/>
    <lineage>
        <taxon>Bacteria</taxon>
        <taxon>Bacillati</taxon>
        <taxon>Bacillota</taxon>
        <taxon>Clostridia</taxon>
        <taxon>Eubacteriales</taxon>
        <taxon>Clostridiaceae</taxon>
        <taxon>Clostridium</taxon>
    </lineage>
</organism>
<name>A0A161YT23_9CLOT</name>
<protein>
    <submittedName>
        <fullName evidence="2">Putative spore protein YtfJ</fullName>
    </submittedName>
</protein>
<dbReference type="RefSeq" id="WP_066619461.1">
    <property type="nucleotide sequence ID" value="NZ_FQXL01000009.1"/>
</dbReference>
<dbReference type="AlphaFoldDB" id="A0A161YT23"/>
<dbReference type="Proteomes" id="UP000076603">
    <property type="component" value="Unassembled WGS sequence"/>
</dbReference>
<dbReference type="PATRIC" id="fig|1121326.3.peg.1263"/>
<comment type="caution">
    <text evidence="2">The sequence shown here is derived from an EMBL/GenBank/DDBJ whole genome shotgun (WGS) entry which is preliminary data.</text>
</comment>
<sequence>MDNHPIENLLKSTMENLKDMIDVNTIVGDAVESKDGSLIIPISKVSFGFISGGSEFNNGTGEKIESKYPFGGGSGAGITVKPVAFLVTKGDSIRLLSLDHQNTYDKIVDSVPQLMDYIKGMVACKDKKPDKDCEQKKDDIKEGCPVENLENDHTMTTDAR</sequence>
<evidence type="ECO:0000256" key="1">
    <source>
        <dbReference type="SAM" id="MobiDB-lite"/>
    </source>
</evidence>
<feature type="region of interest" description="Disordered" evidence="1">
    <location>
        <begin position="127"/>
        <end position="160"/>
    </location>
</feature>
<evidence type="ECO:0000313" key="2">
    <source>
        <dbReference type="EMBL" id="KZL94242.1"/>
    </source>
</evidence>
<dbReference type="PANTHER" id="PTHR39162:SF1">
    <property type="entry name" value="SPORULATION PROTEIN YTFJ"/>
    <property type="match status" value="1"/>
</dbReference>
<dbReference type="OrthoDB" id="9796262at2"/>